<dbReference type="PANTHER" id="PTHR31462">
    <property type="entry name" value="ENDOSOMAL/LYSOSOMAL POTASSIUM CHANNEL TMEM175"/>
    <property type="match status" value="1"/>
</dbReference>
<gene>
    <name evidence="14" type="ORF">GCM10009727_37440</name>
</gene>
<dbReference type="EMBL" id="BAAAMR010000030">
    <property type="protein sequence ID" value="GAA2140400.1"/>
    <property type="molecule type" value="Genomic_DNA"/>
</dbReference>
<dbReference type="RefSeq" id="WP_344268259.1">
    <property type="nucleotide sequence ID" value="NZ_BAAAMR010000030.1"/>
</dbReference>
<feature type="transmembrane region" description="Helical" evidence="13">
    <location>
        <begin position="12"/>
        <end position="35"/>
    </location>
</feature>
<name>A0ABP5L5H2_9ACTN</name>
<keyword evidence="15" id="KW-1185">Reference proteome</keyword>
<dbReference type="InterPro" id="IPR010617">
    <property type="entry name" value="TMEM175-like"/>
</dbReference>
<feature type="transmembrane region" description="Helical" evidence="13">
    <location>
        <begin position="56"/>
        <end position="76"/>
    </location>
</feature>
<evidence type="ECO:0000256" key="11">
    <source>
        <dbReference type="ARBA" id="ARBA00023303"/>
    </source>
</evidence>
<evidence type="ECO:0000256" key="12">
    <source>
        <dbReference type="ARBA" id="ARBA00034430"/>
    </source>
</evidence>
<evidence type="ECO:0008006" key="16">
    <source>
        <dbReference type="Google" id="ProtNLM"/>
    </source>
</evidence>
<keyword evidence="11" id="KW-0407">Ion channel</keyword>
<protein>
    <recommendedName>
        <fullName evidence="16">DUF1211 domain-containing protein</fullName>
    </recommendedName>
</protein>
<evidence type="ECO:0000256" key="6">
    <source>
        <dbReference type="ARBA" id="ARBA00022826"/>
    </source>
</evidence>
<accession>A0ABP5L5H2</accession>
<proteinExistence type="inferred from homology"/>
<feature type="transmembrane region" description="Helical" evidence="13">
    <location>
        <begin position="88"/>
        <end position="109"/>
    </location>
</feature>
<keyword evidence="4" id="KW-0633">Potassium transport</keyword>
<evidence type="ECO:0000313" key="15">
    <source>
        <dbReference type="Proteomes" id="UP001501020"/>
    </source>
</evidence>
<evidence type="ECO:0000256" key="9">
    <source>
        <dbReference type="ARBA" id="ARBA00023065"/>
    </source>
</evidence>
<evidence type="ECO:0000256" key="3">
    <source>
        <dbReference type="ARBA" id="ARBA00022448"/>
    </source>
</evidence>
<evidence type="ECO:0000256" key="2">
    <source>
        <dbReference type="ARBA" id="ARBA00006920"/>
    </source>
</evidence>
<comment type="catalytic activity">
    <reaction evidence="12">
        <text>K(+)(in) = K(+)(out)</text>
        <dbReference type="Rhea" id="RHEA:29463"/>
        <dbReference type="ChEBI" id="CHEBI:29103"/>
    </reaction>
</comment>
<sequence>MSRATSRDPDRLVLFTDAVVAIAVTLLVLPLVDVVPETVHAHGASSEVFTDHKAQIYSFLLSFVVIIRLWLVHHGAFEHIRGYTRPLILWNAGWVLAIVVLPFTTEMVASYSAHDRFTTAVYIGNVLAAAVCQTVVTVMSYRDSDVASEDDPPTIDAVRGGLSTVLLLLVALVLAALFSDVSYYGFLLLFLEPLVRRGWRLIGV</sequence>
<evidence type="ECO:0000313" key="14">
    <source>
        <dbReference type="EMBL" id="GAA2140400.1"/>
    </source>
</evidence>
<feature type="transmembrane region" description="Helical" evidence="13">
    <location>
        <begin position="121"/>
        <end position="141"/>
    </location>
</feature>
<evidence type="ECO:0000256" key="13">
    <source>
        <dbReference type="SAM" id="Phobius"/>
    </source>
</evidence>
<dbReference type="Proteomes" id="UP001501020">
    <property type="component" value="Unassembled WGS sequence"/>
</dbReference>
<evidence type="ECO:0000256" key="1">
    <source>
        <dbReference type="ARBA" id="ARBA00004141"/>
    </source>
</evidence>
<evidence type="ECO:0000256" key="4">
    <source>
        <dbReference type="ARBA" id="ARBA00022538"/>
    </source>
</evidence>
<comment type="subcellular location">
    <subcellularLocation>
        <location evidence="1">Membrane</location>
        <topology evidence="1">Multi-pass membrane protein</topology>
    </subcellularLocation>
</comment>
<reference evidence="15" key="1">
    <citation type="journal article" date="2019" name="Int. J. Syst. Evol. Microbiol.">
        <title>The Global Catalogue of Microorganisms (GCM) 10K type strain sequencing project: providing services to taxonomists for standard genome sequencing and annotation.</title>
        <authorList>
            <consortium name="The Broad Institute Genomics Platform"/>
            <consortium name="The Broad Institute Genome Sequencing Center for Infectious Disease"/>
            <person name="Wu L."/>
            <person name="Ma J."/>
        </authorList>
    </citation>
    <scope>NUCLEOTIDE SEQUENCE [LARGE SCALE GENOMIC DNA]</scope>
    <source>
        <strain evidence="15">JCM 13850</strain>
    </source>
</reference>
<keyword evidence="7" id="KW-0630">Potassium</keyword>
<keyword evidence="6" id="KW-0631">Potassium channel</keyword>
<evidence type="ECO:0000256" key="5">
    <source>
        <dbReference type="ARBA" id="ARBA00022692"/>
    </source>
</evidence>
<evidence type="ECO:0000256" key="7">
    <source>
        <dbReference type="ARBA" id="ARBA00022958"/>
    </source>
</evidence>
<dbReference type="PANTHER" id="PTHR31462:SF5">
    <property type="entry name" value="ENDOSOMAL_LYSOSOMAL PROTON CHANNEL TMEM175"/>
    <property type="match status" value="1"/>
</dbReference>
<feature type="transmembrane region" description="Helical" evidence="13">
    <location>
        <begin position="161"/>
        <end position="191"/>
    </location>
</feature>
<comment type="similarity">
    <text evidence="2">Belongs to the TMEM175 family.</text>
</comment>
<keyword evidence="8 13" id="KW-1133">Transmembrane helix</keyword>
<keyword evidence="3" id="KW-0813">Transport</keyword>
<comment type="caution">
    <text evidence="14">The sequence shown here is derived from an EMBL/GenBank/DDBJ whole genome shotgun (WGS) entry which is preliminary data.</text>
</comment>
<evidence type="ECO:0000256" key="10">
    <source>
        <dbReference type="ARBA" id="ARBA00023136"/>
    </source>
</evidence>
<keyword evidence="5 13" id="KW-0812">Transmembrane</keyword>
<keyword evidence="10 13" id="KW-0472">Membrane</keyword>
<organism evidence="14 15">
    <name type="scientific">Actinomadura napierensis</name>
    <dbReference type="NCBI Taxonomy" id="267854"/>
    <lineage>
        <taxon>Bacteria</taxon>
        <taxon>Bacillati</taxon>
        <taxon>Actinomycetota</taxon>
        <taxon>Actinomycetes</taxon>
        <taxon>Streptosporangiales</taxon>
        <taxon>Thermomonosporaceae</taxon>
        <taxon>Actinomadura</taxon>
    </lineage>
</organism>
<keyword evidence="9" id="KW-0406">Ion transport</keyword>
<evidence type="ECO:0000256" key="8">
    <source>
        <dbReference type="ARBA" id="ARBA00022989"/>
    </source>
</evidence>
<dbReference type="Pfam" id="PF06736">
    <property type="entry name" value="TMEM175"/>
    <property type="match status" value="1"/>
</dbReference>